<comment type="cofactor">
    <cofactor evidence="10 13">
        <name>Mg(2+)</name>
        <dbReference type="ChEBI" id="CHEBI:18420"/>
    </cofactor>
    <cofactor evidence="10 13">
        <name>Mn(2+)</name>
        <dbReference type="ChEBI" id="CHEBI:29035"/>
    </cofactor>
    <text evidence="10 13">Binds 1 Mg(2+) or Mn(2+) ion per subunit.</text>
</comment>
<evidence type="ECO:0000256" key="12">
    <source>
        <dbReference type="PIRSR" id="PIRSR000108-2"/>
    </source>
</evidence>
<evidence type="ECO:0000256" key="8">
    <source>
        <dbReference type="ARBA" id="ARBA00023211"/>
    </source>
</evidence>
<keyword evidence="17" id="KW-1185">Reference proteome</keyword>
<dbReference type="SMART" id="SM01329">
    <property type="entry name" value="Iso_dh"/>
    <property type="match status" value="1"/>
</dbReference>
<dbReference type="GO" id="GO:0005739">
    <property type="term" value="C:mitochondrion"/>
    <property type="evidence" value="ECO:0007669"/>
    <property type="project" value="TreeGrafter"/>
</dbReference>
<evidence type="ECO:0000256" key="3">
    <source>
        <dbReference type="ARBA" id="ARBA00022532"/>
    </source>
</evidence>
<dbReference type="AlphaFoldDB" id="A0A2G8S4I6"/>
<dbReference type="Pfam" id="PF00180">
    <property type="entry name" value="Iso_dh"/>
    <property type="match status" value="1"/>
</dbReference>
<feature type="binding site" evidence="14">
    <location>
        <position position="295"/>
    </location>
    <ligand>
        <name>NADP(+)</name>
        <dbReference type="ChEBI" id="CHEBI:58349"/>
    </ligand>
</feature>
<proteinExistence type="inferred from homology"/>
<dbReference type="InterPro" id="IPR019818">
    <property type="entry name" value="IsoCit/isopropylmalate_DH_CS"/>
</dbReference>
<keyword evidence="5 10" id="KW-0460">Magnesium</keyword>
<dbReference type="PIRSF" id="PIRSF000108">
    <property type="entry name" value="IDH_NADP"/>
    <property type="match status" value="1"/>
</dbReference>
<dbReference type="PROSITE" id="PS00470">
    <property type="entry name" value="IDH_IMDH"/>
    <property type="match status" value="1"/>
</dbReference>
<dbReference type="NCBIfam" id="NF006156">
    <property type="entry name" value="PRK08299.1"/>
    <property type="match status" value="1"/>
</dbReference>
<evidence type="ECO:0000256" key="9">
    <source>
        <dbReference type="ARBA" id="ARBA00023554"/>
    </source>
</evidence>
<accession>A0A2G8S4I6</accession>
<feature type="site" description="Critical for catalysis" evidence="11">
    <location>
        <position position="175"/>
    </location>
</feature>
<protein>
    <recommendedName>
        <fullName evidence="10">Isocitrate dehydrogenase [NADP]</fullName>
        <ecNumber evidence="10">1.1.1.42</ecNumber>
    </recommendedName>
</protein>
<evidence type="ECO:0000256" key="7">
    <source>
        <dbReference type="ARBA" id="ARBA00023002"/>
    </source>
</evidence>
<dbReference type="InterPro" id="IPR024084">
    <property type="entry name" value="IsoPropMal-DH-like_dom"/>
</dbReference>
<feature type="binding site" evidence="12">
    <location>
        <position position="168"/>
    </location>
    <ligand>
        <name>D-threo-isocitrate</name>
        <dbReference type="ChEBI" id="CHEBI:15562"/>
    </ligand>
</feature>
<dbReference type="GO" id="GO:0006739">
    <property type="term" value="P:NADP+ metabolic process"/>
    <property type="evidence" value="ECO:0007669"/>
    <property type="project" value="TreeGrafter"/>
</dbReference>
<dbReference type="SUPFAM" id="SSF53659">
    <property type="entry name" value="Isocitrate/Isopropylmalate dehydrogenase-like"/>
    <property type="match status" value="1"/>
</dbReference>
<dbReference type="PANTHER" id="PTHR11822:SF21">
    <property type="entry name" value="ISOCITRATE DEHYDROGENASE [NADP], MITOCHONDRIAL"/>
    <property type="match status" value="1"/>
</dbReference>
<dbReference type="GO" id="GO:0006102">
    <property type="term" value="P:isocitrate metabolic process"/>
    <property type="evidence" value="ECO:0007669"/>
    <property type="project" value="InterPro"/>
</dbReference>
<feature type="binding site" evidence="13">
    <location>
        <position position="287"/>
    </location>
    <ligand>
        <name>Mn(2+)</name>
        <dbReference type="ChEBI" id="CHEBI:29035"/>
    </ligand>
</feature>
<dbReference type="EC" id="1.1.1.42" evidence="10"/>
<dbReference type="PANTHER" id="PTHR11822">
    <property type="entry name" value="NADP-SPECIFIC ISOCITRATE DEHYDROGENASE"/>
    <property type="match status" value="1"/>
</dbReference>
<dbReference type="GO" id="GO:0000287">
    <property type="term" value="F:magnesium ion binding"/>
    <property type="evidence" value="ECO:0007669"/>
    <property type="project" value="InterPro"/>
</dbReference>
<organism evidence="16 17">
    <name type="scientific">Ganoderma sinense ZZ0214-1</name>
    <dbReference type="NCBI Taxonomy" id="1077348"/>
    <lineage>
        <taxon>Eukaryota</taxon>
        <taxon>Fungi</taxon>
        <taxon>Dikarya</taxon>
        <taxon>Basidiomycota</taxon>
        <taxon>Agaricomycotina</taxon>
        <taxon>Agaricomycetes</taxon>
        <taxon>Polyporales</taxon>
        <taxon>Polyporaceae</taxon>
        <taxon>Ganoderma</taxon>
    </lineage>
</organism>
<feature type="binding site" evidence="12">
    <location>
        <position position="113"/>
    </location>
    <ligand>
        <name>D-threo-isocitrate</name>
        <dbReference type="ChEBI" id="CHEBI:15562"/>
    </ligand>
</feature>
<dbReference type="OrthoDB" id="248923at2759"/>
<evidence type="ECO:0000256" key="10">
    <source>
        <dbReference type="PIRNR" id="PIRNR000108"/>
    </source>
</evidence>
<dbReference type="InterPro" id="IPR004790">
    <property type="entry name" value="Isocitrate_DH_NADP"/>
</dbReference>
<gene>
    <name evidence="16" type="ORF">GSI_08726</name>
</gene>
<keyword evidence="4 10" id="KW-0479">Metal-binding</keyword>
<dbReference type="Proteomes" id="UP000230002">
    <property type="component" value="Unassembled WGS sequence"/>
</dbReference>
<evidence type="ECO:0000256" key="6">
    <source>
        <dbReference type="ARBA" id="ARBA00022857"/>
    </source>
</evidence>
<name>A0A2G8S4I6_9APHY</name>
<evidence type="ECO:0000256" key="2">
    <source>
        <dbReference type="ARBA" id="ARBA00007769"/>
    </source>
</evidence>
<dbReference type="NCBIfam" id="TIGR00127">
    <property type="entry name" value="nadp_idh_euk"/>
    <property type="match status" value="1"/>
</dbReference>
<feature type="binding site" evidence="14">
    <location>
        <position position="363"/>
    </location>
    <ligand>
        <name>NADP(+)</name>
        <dbReference type="ChEBI" id="CHEBI:58349"/>
    </ligand>
</feature>
<feature type="binding site" evidence="13">
    <location>
        <position position="310"/>
    </location>
    <ligand>
        <name>Mn(2+)</name>
        <dbReference type="ChEBI" id="CHEBI:29035"/>
    </ligand>
</feature>
<feature type="site" description="Critical for catalysis" evidence="11">
    <location>
        <position position="247"/>
    </location>
</feature>
<evidence type="ECO:0000259" key="15">
    <source>
        <dbReference type="SMART" id="SM01329"/>
    </source>
</evidence>
<evidence type="ECO:0000313" key="17">
    <source>
        <dbReference type="Proteomes" id="UP000230002"/>
    </source>
</evidence>
<feature type="binding site" evidence="12">
    <location>
        <begin position="130"/>
        <end position="136"/>
    </location>
    <ligand>
        <name>D-threo-isocitrate</name>
        <dbReference type="ChEBI" id="CHEBI:15562"/>
    </ligand>
</feature>
<reference evidence="16 17" key="1">
    <citation type="journal article" date="2015" name="Sci. Rep.">
        <title>Chromosome-level genome map provides insights into diverse defense mechanisms in the medicinal fungus Ganoderma sinense.</title>
        <authorList>
            <person name="Zhu Y."/>
            <person name="Xu J."/>
            <person name="Sun C."/>
            <person name="Zhou S."/>
            <person name="Xu H."/>
            <person name="Nelson D.R."/>
            <person name="Qian J."/>
            <person name="Song J."/>
            <person name="Luo H."/>
            <person name="Xiang L."/>
            <person name="Li Y."/>
            <person name="Xu Z."/>
            <person name="Ji A."/>
            <person name="Wang L."/>
            <person name="Lu S."/>
            <person name="Hayward A."/>
            <person name="Sun W."/>
            <person name="Li X."/>
            <person name="Schwartz D.C."/>
            <person name="Wang Y."/>
            <person name="Chen S."/>
        </authorList>
    </citation>
    <scope>NUCLEOTIDE SEQUENCE [LARGE SCALE GENOMIC DNA]</scope>
    <source>
        <strain evidence="16 17">ZZ0214-1</strain>
    </source>
</reference>
<evidence type="ECO:0000256" key="11">
    <source>
        <dbReference type="PIRSR" id="PIRSR000108-1"/>
    </source>
</evidence>
<feature type="binding site" evidence="14">
    <location>
        <begin position="345"/>
        <end position="350"/>
    </location>
    <ligand>
        <name>NADP(+)</name>
        <dbReference type="ChEBI" id="CHEBI:58349"/>
    </ligand>
</feature>
<sequence length="450" mass="50603">MMLSRSVLRSSHGRQFKYAAPAAALYRGFASTTLRMQNKIVVQNPVVELDGDEMTRIIWKKIREELILPYLQLDIKYYDLGLEHRDATDDQVTIAAAEAIIKHKVGIKCATITPDEARVVEFKLKQMWKSPNGTIRNILGGTVFREPIVLERIPRPVPGWKNPIVIGRHAFGDQYRATDYLAPGPGKLELVFTPADGGKPTTIKVFDFKGAGVALAMYNTDESIRGFAHSSFKMALQKKLPLFMSTKNTILKKYDGRFKDIFQEIYDSDYKAAFDAAGIYYEHRLIDDMVAQAIKSSGGFVWATKNYDGDVQSDILAQGFGSLGMMTSELITPEGDIIESEAAHGTVTRHYREWQKGRETSTNPVASIFAWTRGLLHRAKLDGNDSLKAFCEDLEAACVEVIDKDGVMTKDLALAIHGKEMKREHWVITDVYMDKVNEKLKQKLEARAKL</sequence>
<dbReference type="GO" id="GO:0051287">
    <property type="term" value="F:NAD binding"/>
    <property type="evidence" value="ECO:0007669"/>
    <property type="project" value="InterPro"/>
</dbReference>
<dbReference type="STRING" id="1077348.A0A2G8S4I6"/>
<keyword evidence="3 10" id="KW-0816">Tricarboxylic acid cycle</keyword>
<dbReference type="Gene3D" id="3.40.718.10">
    <property type="entry name" value="Isopropylmalate Dehydrogenase"/>
    <property type="match status" value="1"/>
</dbReference>
<feature type="binding site" evidence="12">
    <location>
        <position position="145"/>
    </location>
    <ligand>
        <name>D-threo-isocitrate</name>
        <dbReference type="ChEBI" id="CHEBI:15562"/>
    </ligand>
</feature>
<dbReference type="FunFam" id="3.40.718.10:FF:000016">
    <property type="entry name" value="Isocitrate dehydrogenase [NADP]"/>
    <property type="match status" value="1"/>
</dbReference>
<keyword evidence="7 10" id="KW-0560">Oxidoreductase</keyword>
<dbReference type="GO" id="GO:0006099">
    <property type="term" value="P:tricarboxylic acid cycle"/>
    <property type="evidence" value="ECO:0007669"/>
    <property type="project" value="UniProtKB-KW"/>
</dbReference>
<evidence type="ECO:0000256" key="1">
    <source>
        <dbReference type="ARBA" id="ARBA00001936"/>
    </source>
</evidence>
<evidence type="ECO:0000256" key="5">
    <source>
        <dbReference type="ARBA" id="ARBA00022842"/>
    </source>
</evidence>
<feature type="domain" description="Isopropylmalate dehydrogenase-like" evidence="15">
    <location>
        <begin position="45"/>
        <end position="436"/>
    </location>
</feature>
<feature type="binding site" evidence="14">
    <location>
        <begin position="111"/>
        <end position="113"/>
    </location>
    <ligand>
        <name>NADP(+)</name>
        <dbReference type="ChEBI" id="CHEBI:58349"/>
    </ligand>
</feature>
<keyword evidence="6 10" id="KW-0521">NADP</keyword>
<evidence type="ECO:0000256" key="13">
    <source>
        <dbReference type="PIRSR" id="PIRSR000108-3"/>
    </source>
</evidence>
<keyword evidence="8 10" id="KW-0464">Manganese</keyword>
<dbReference type="EMBL" id="AYKW01000023">
    <property type="protein sequence ID" value="PIL28682.1"/>
    <property type="molecule type" value="Genomic_DNA"/>
</dbReference>
<feature type="binding site" evidence="14">
    <location>
        <position position="118"/>
    </location>
    <ligand>
        <name>NADP(+)</name>
        <dbReference type="ChEBI" id="CHEBI:58349"/>
    </ligand>
</feature>
<comment type="similarity">
    <text evidence="2 10">Belongs to the isocitrate and isopropylmalate dehydrogenases family.</text>
</comment>
<comment type="catalytic activity">
    <reaction evidence="9 10">
        <text>D-threo-isocitrate + NADP(+) = 2-oxoglutarate + CO2 + NADPH</text>
        <dbReference type="Rhea" id="RHEA:19629"/>
        <dbReference type="ChEBI" id="CHEBI:15562"/>
        <dbReference type="ChEBI" id="CHEBI:16526"/>
        <dbReference type="ChEBI" id="CHEBI:16810"/>
        <dbReference type="ChEBI" id="CHEBI:57783"/>
        <dbReference type="ChEBI" id="CHEBI:58349"/>
        <dbReference type="EC" id="1.1.1.42"/>
    </reaction>
</comment>
<comment type="caution">
    <text evidence="16">The sequence shown here is derived from an EMBL/GenBank/DDBJ whole genome shotgun (WGS) entry which is preliminary data.</text>
</comment>
<evidence type="ECO:0000256" key="4">
    <source>
        <dbReference type="ARBA" id="ARBA00022723"/>
    </source>
</evidence>
<comment type="cofactor">
    <cofactor evidence="1">
        <name>Mn(2+)</name>
        <dbReference type="ChEBI" id="CHEBI:29035"/>
    </cofactor>
</comment>
<evidence type="ECO:0000256" key="14">
    <source>
        <dbReference type="PIRSR" id="PIRSR000108-4"/>
    </source>
</evidence>
<dbReference type="GO" id="GO:0004450">
    <property type="term" value="F:isocitrate dehydrogenase (NADP+) activity"/>
    <property type="evidence" value="ECO:0007669"/>
    <property type="project" value="UniProtKB-EC"/>
</dbReference>
<evidence type="ECO:0000313" key="16">
    <source>
        <dbReference type="EMBL" id="PIL28682.1"/>
    </source>
</evidence>